<keyword evidence="5" id="KW-1185">Reference proteome</keyword>
<evidence type="ECO:0000256" key="1">
    <source>
        <dbReference type="ARBA" id="ARBA00004123"/>
    </source>
</evidence>
<gene>
    <name evidence="4" type="ORF">NQ317_007373</name>
</gene>
<dbReference type="Proteomes" id="UP001162164">
    <property type="component" value="Unassembled WGS sequence"/>
</dbReference>
<comment type="similarity">
    <text evidence="2">Belongs to the dpy-30 family.</text>
</comment>
<dbReference type="InterPro" id="IPR007858">
    <property type="entry name" value="Dpy-30_motif"/>
</dbReference>
<reference evidence="4" key="1">
    <citation type="journal article" date="2023" name="Insect Mol. Biol.">
        <title>Genome sequencing provides insights into the evolution of gene families encoding plant cell wall-degrading enzymes in longhorned beetles.</title>
        <authorList>
            <person name="Shin N.R."/>
            <person name="Okamura Y."/>
            <person name="Kirsch R."/>
            <person name="Pauchet Y."/>
        </authorList>
    </citation>
    <scope>NUCLEOTIDE SEQUENCE</scope>
    <source>
        <strain evidence="4">MMC_N1</strain>
    </source>
</reference>
<dbReference type="CDD" id="cd22965">
    <property type="entry name" value="DD_DPY30_SDC1"/>
    <property type="match status" value="1"/>
</dbReference>
<protein>
    <submittedName>
        <fullName evidence="4">Uncharacterized protein</fullName>
    </submittedName>
</protein>
<evidence type="ECO:0000256" key="3">
    <source>
        <dbReference type="ARBA" id="ARBA00023242"/>
    </source>
</evidence>
<evidence type="ECO:0000313" key="5">
    <source>
        <dbReference type="Proteomes" id="UP001162164"/>
    </source>
</evidence>
<dbReference type="EMBL" id="JAPWTJ010001883">
    <property type="protein sequence ID" value="KAJ8969012.1"/>
    <property type="molecule type" value="Genomic_DNA"/>
</dbReference>
<evidence type="ECO:0000256" key="2">
    <source>
        <dbReference type="ARBA" id="ARBA00010849"/>
    </source>
</evidence>
<dbReference type="Pfam" id="PF05186">
    <property type="entry name" value="Dpy-30"/>
    <property type="match status" value="1"/>
</dbReference>
<name>A0ABQ9IYD1_9CUCU</name>
<dbReference type="Gene3D" id="1.20.890.10">
    <property type="entry name" value="cAMP-dependent protein kinase regulatory subunit, dimerization-anchoring domain"/>
    <property type="match status" value="1"/>
</dbReference>
<comment type="subcellular location">
    <subcellularLocation>
        <location evidence="1">Nucleus</location>
    </subcellularLocation>
</comment>
<proteinExistence type="inferred from homology"/>
<organism evidence="4 5">
    <name type="scientific">Molorchus minor</name>
    <dbReference type="NCBI Taxonomy" id="1323400"/>
    <lineage>
        <taxon>Eukaryota</taxon>
        <taxon>Metazoa</taxon>
        <taxon>Ecdysozoa</taxon>
        <taxon>Arthropoda</taxon>
        <taxon>Hexapoda</taxon>
        <taxon>Insecta</taxon>
        <taxon>Pterygota</taxon>
        <taxon>Neoptera</taxon>
        <taxon>Endopterygota</taxon>
        <taxon>Coleoptera</taxon>
        <taxon>Polyphaga</taxon>
        <taxon>Cucujiformia</taxon>
        <taxon>Chrysomeloidea</taxon>
        <taxon>Cerambycidae</taxon>
        <taxon>Lamiinae</taxon>
        <taxon>Monochamini</taxon>
        <taxon>Molorchus</taxon>
    </lineage>
</organism>
<sequence>MPSGLRTKSVVKDTTALTEQEIATEVCNLAGNPNYCKLIKAALRMENQENISKKSRVDLSSLPTRQYLDQTVVPILMSALSYLAKERPPEPISALAAFLLKKQIYL</sequence>
<accession>A0ABQ9IYD1</accession>
<dbReference type="InterPro" id="IPR049629">
    <property type="entry name" value="DPY30_SDC1_DD"/>
</dbReference>
<evidence type="ECO:0000313" key="4">
    <source>
        <dbReference type="EMBL" id="KAJ8969012.1"/>
    </source>
</evidence>
<keyword evidence="3" id="KW-0539">Nucleus</keyword>
<comment type="caution">
    <text evidence="4">The sequence shown here is derived from an EMBL/GenBank/DDBJ whole genome shotgun (WGS) entry which is preliminary data.</text>
</comment>